<dbReference type="PANTHER" id="PTHR46472">
    <property type="entry name" value="NUCLEOREDOXIN"/>
    <property type="match status" value="1"/>
</dbReference>
<dbReference type="SUPFAM" id="SSF52833">
    <property type="entry name" value="Thioredoxin-like"/>
    <property type="match status" value="1"/>
</dbReference>
<dbReference type="GO" id="GO:0004791">
    <property type="term" value="F:thioredoxin-disulfide reductase (NADPH) activity"/>
    <property type="evidence" value="ECO:0007669"/>
    <property type="project" value="TreeGrafter"/>
</dbReference>
<dbReference type="Pfam" id="PF13905">
    <property type="entry name" value="Thioredoxin_8"/>
    <property type="match status" value="1"/>
</dbReference>
<name>A0A0V0QQC0_PSEPJ</name>
<dbReference type="InterPro" id="IPR012336">
    <property type="entry name" value="Thioredoxin-like_fold"/>
</dbReference>
<dbReference type="GO" id="GO:0031397">
    <property type="term" value="P:negative regulation of protein ubiquitination"/>
    <property type="evidence" value="ECO:0007669"/>
    <property type="project" value="TreeGrafter"/>
</dbReference>
<proteinExistence type="predicted"/>
<evidence type="ECO:0000313" key="3">
    <source>
        <dbReference type="EMBL" id="KRX04365.1"/>
    </source>
</evidence>
<gene>
    <name evidence="3" type="ORF">PPERSA_05626</name>
</gene>
<dbReference type="GO" id="GO:0030178">
    <property type="term" value="P:negative regulation of Wnt signaling pathway"/>
    <property type="evidence" value="ECO:0007669"/>
    <property type="project" value="TreeGrafter"/>
</dbReference>
<keyword evidence="4" id="KW-1185">Reference proteome</keyword>
<organism evidence="3 4">
    <name type="scientific">Pseudocohnilembus persalinus</name>
    <name type="common">Ciliate</name>
    <dbReference type="NCBI Taxonomy" id="266149"/>
    <lineage>
        <taxon>Eukaryota</taxon>
        <taxon>Sar</taxon>
        <taxon>Alveolata</taxon>
        <taxon>Ciliophora</taxon>
        <taxon>Intramacronucleata</taxon>
        <taxon>Oligohymenophorea</taxon>
        <taxon>Scuticociliatia</taxon>
        <taxon>Philasterida</taxon>
        <taxon>Pseudocohnilembidae</taxon>
        <taxon>Pseudocohnilembus</taxon>
    </lineage>
</organism>
<feature type="compositionally biased region" description="Polar residues" evidence="1">
    <location>
        <begin position="58"/>
        <end position="84"/>
    </location>
</feature>
<evidence type="ECO:0000259" key="2">
    <source>
        <dbReference type="Pfam" id="PF13905"/>
    </source>
</evidence>
<accession>A0A0V0QQC0</accession>
<reference evidence="3 4" key="1">
    <citation type="journal article" date="2015" name="Sci. Rep.">
        <title>Genome of the facultative scuticociliatosis pathogen Pseudocohnilembus persalinus provides insight into its virulence through horizontal gene transfer.</title>
        <authorList>
            <person name="Xiong J."/>
            <person name="Wang G."/>
            <person name="Cheng J."/>
            <person name="Tian M."/>
            <person name="Pan X."/>
            <person name="Warren A."/>
            <person name="Jiang C."/>
            <person name="Yuan D."/>
            <person name="Miao W."/>
        </authorList>
    </citation>
    <scope>NUCLEOTIDE SEQUENCE [LARGE SCALE GENOMIC DNA]</scope>
    <source>
        <strain evidence="3">36N120E</strain>
    </source>
</reference>
<comment type="caution">
    <text evidence="3">The sequence shown here is derived from an EMBL/GenBank/DDBJ whole genome shotgun (WGS) entry which is preliminary data.</text>
</comment>
<dbReference type="Proteomes" id="UP000054937">
    <property type="component" value="Unassembled WGS sequence"/>
</dbReference>
<sequence length="185" mass="21828">MEKFGANFINPNGSINNGEHLKDCKLIGLYFGAKWCKPCEEFTKKLIEFYNFANSQYTDDNNSNNKQDEQSQMENQNDVSNSTPQKKDNQQSKQQQQFEVIYFGMDQKNSFFLEDFREMPWIAYEFKDYKKIEIYLELKEQVPGMPCLLVVNPQNGKVINSKGRVDVQTMDQVDCWLKWNDQKIQ</sequence>
<dbReference type="Gene3D" id="3.40.30.10">
    <property type="entry name" value="Glutaredoxin"/>
    <property type="match status" value="1"/>
</dbReference>
<dbReference type="OMA" id="VYIGANW"/>
<evidence type="ECO:0000313" key="4">
    <source>
        <dbReference type="Proteomes" id="UP000054937"/>
    </source>
</evidence>
<dbReference type="InterPro" id="IPR036249">
    <property type="entry name" value="Thioredoxin-like_sf"/>
</dbReference>
<dbReference type="EMBL" id="LDAU01000118">
    <property type="protein sequence ID" value="KRX04365.1"/>
    <property type="molecule type" value="Genomic_DNA"/>
</dbReference>
<dbReference type="InParanoid" id="A0A0V0QQC0"/>
<dbReference type="OrthoDB" id="409136at2759"/>
<dbReference type="PANTHER" id="PTHR46472:SF1">
    <property type="entry name" value="NUCLEOREDOXIN"/>
    <property type="match status" value="1"/>
</dbReference>
<feature type="region of interest" description="Disordered" evidence="1">
    <location>
        <begin position="58"/>
        <end position="91"/>
    </location>
</feature>
<dbReference type="GO" id="GO:0005634">
    <property type="term" value="C:nucleus"/>
    <property type="evidence" value="ECO:0007669"/>
    <property type="project" value="TreeGrafter"/>
</dbReference>
<dbReference type="AlphaFoldDB" id="A0A0V0QQC0"/>
<feature type="domain" description="Thioredoxin-like fold" evidence="2">
    <location>
        <begin position="25"/>
        <end position="158"/>
    </location>
</feature>
<evidence type="ECO:0000256" key="1">
    <source>
        <dbReference type="SAM" id="MobiDB-lite"/>
    </source>
</evidence>
<protein>
    <submittedName>
        <fullName evidence="3">Thioredoxin-like fold</fullName>
    </submittedName>
</protein>